<gene>
    <name evidence="1" type="ORF">JR316_0012403</name>
</gene>
<reference evidence="1" key="1">
    <citation type="submission" date="2021-10" db="EMBL/GenBank/DDBJ databases">
        <title>Psilocybe cubensis genome.</title>
        <authorList>
            <person name="Mckernan K.J."/>
            <person name="Crawford S."/>
            <person name="Trippe A."/>
            <person name="Kane L.T."/>
            <person name="Mclaughlin S."/>
        </authorList>
    </citation>
    <scope>NUCLEOTIDE SEQUENCE</scope>
    <source>
        <strain evidence="1">MGC-MH-2018</strain>
    </source>
</reference>
<comment type="caution">
    <text evidence="1">The sequence shown here is derived from an EMBL/GenBank/DDBJ whole genome shotgun (WGS) entry which is preliminary data.</text>
</comment>
<evidence type="ECO:0000313" key="1">
    <source>
        <dbReference type="EMBL" id="KAH9475292.1"/>
    </source>
</evidence>
<sequence>MTTSDLPTELWLEILSYLPRSTLRKMIGVNRTLFELALNDLYEEVRLISDDKETVKTFKQLHHSGVSKRVRHLFIRPAFLPGIGEIDSKNGRGTKIERRISSRLSSFSNLVRWSPSEPLRNQIEDPSFGILPIARKAVKSCPNLREITITVHDHVATSMFMSFLDSLWASDSIGPNLRKISIDTVVEKIPIFLKPLTMQAKVLTNLEEFNLTLSISRYKHTSTDWYFATQALVSLFTEFRSTLTKVSFASMVIADLGAIFSSLPRLPKLKTFEFCAITNSNTLPNPEGLTRFVSMHQSSLQTVTIKPYSRHVSFHHSDDTYTVWLNQQEPVDSPKLYSFSQLVLPQLQSLDIGLRDFGRYMIEPNLSTRRLLPDLHQIAPNLVKLVMTDVKLSTNRLMEILDSLTPRVDIPPKLEVFDMLSQKLPKLNALTLQYDQLSMPDSGNRFQDLRKFSDAMQARSYSQWSLRYLQLLKPSPCGRGHPSIPDMKMAADRVLEHWVPLTQCLQRVCFVSSIFQPGFRWLFSDQPSAGTLLSKNDISGTVLPQDVMDAMIDILADLAYNPDNHDPDARVALAQCLLVSRSFYEKARPRVFHSITRKEQILPCETWDERRDNLFFELLEGDLLRDFKPLATQVRSLTIAACFPTTNKVMFLDGWSSSQEELDRQRERFPRILNTMVNLETLEIRPDDRNALVWATVYPGLKSSIRKVCRTVKVLRFHRIWGFPISILSVCVNLRELSLSGILATQSGIGNWVHSGLDDLEVLEISHVDEELLTRCSVDTLNTLEIFSFSGDYFSFSPDTKSKLAALQSLITLRLHLSASLSLPECFPPQGLTYFINSLVDDCPSSLEHIVLENIVRTTAQQAIDRQNILPAAWKRRWEKVDNLLTDRRYPSLKTLSIKFIEKRSAIVTHRAPSADGGVFYSNSVFLDESELLKMERESLEWLRRYFEEALPRVHTSTVTIHFEYCISQSGDDPL</sequence>
<dbReference type="Proteomes" id="UP000664032">
    <property type="component" value="Unassembled WGS sequence"/>
</dbReference>
<accession>A0ACB8GIR9</accession>
<dbReference type="EMBL" id="JAFIQS020000012">
    <property type="protein sequence ID" value="KAH9475292.1"/>
    <property type="molecule type" value="Genomic_DNA"/>
</dbReference>
<proteinExistence type="predicted"/>
<protein>
    <submittedName>
        <fullName evidence="1">Uncharacterized protein</fullName>
    </submittedName>
</protein>
<keyword evidence="2" id="KW-1185">Reference proteome</keyword>
<name>A0ACB8GIR9_PSICU</name>
<evidence type="ECO:0000313" key="2">
    <source>
        <dbReference type="Proteomes" id="UP000664032"/>
    </source>
</evidence>
<organism evidence="1 2">
    <name type="scientific">Psilocybe cubensis</name>
    <name type="common">Psychedelic mushroom</name>
    <name type="synonym">Stropharia cubensis</name>
    <dbReference type="NCBI Taxonomy" id="181762"/>
    <lineage>
        <taxon>Eukaryota</taxon>
        <taxon>Fungi</taxon>
        <taxon>Dikarya</taxon>
        <taxon>Basidiomycota</taxon>
        <taxon>Agaricomycotina</taxon>
        <taxon>Agaricomycetes</taxon>
        <taxon>Agaricomycetidae</taxon>
        <taxon>Agaricales</taxon>
        <taxon>Agaricineae</taxon>
        <taxon>Strophariaceae</taxon>
        <taxon>Psilocybe</taxon>
    </lineage>
</organism>